<dbReference type="SUPFAM" id="SSF51726">
    <property type="entry name" value="UROD/MetE-like"/>
    <property type="match status" value="1"/>
</dbReference>
<sequence length="208" mass="22417">MDPGHLHGEGGSSKTFGLVKGMLYDDPESMHKLLDMLADMVAAYLNAQIRHGAQAVQIFDTWGGTLAPPLFKEFSLRSMQRIVEQIEPPDGAPVPIILFAKGCGHMLDDIAASGCDVVGMDWTADIGAARERLGNRVALQGNMDPAILYASPERIRAEVKSLLEKFGPNPGHIFNLGHGMAPDMDPERVAVLVDAVHEESRRIHGGGA</sequence>
<dbReference type="GO" id="GO:0004853">
    <property type="term" value="F:uroporphyrinogen decarboxylase activity"/>
    <property type="evidence" value="ECO:0007669"/>
    <property type="project" value="InterPro"/>
</dbReference>
<accession>A0A1Y2JZY8</accession>
<dbReference type="GO" id="GO:0005829">
    <property type="term" value="C:cytosol"/>
    <property type="evidence" value="ECO:0007669"/>
    <property type="project" value="TreeGrafter"/>
</dbReference>
<proteinExistence type="predicted"/>
<dbReference type="GO" id="GO:0006783">
    <property type="term" value="P:heme biosynthetic process"/>
    <property type="evidence" value="ECO:0007669"/>
    <property type="project" value="TreeGrafter"/>
</dbReference>
<keyword evidence="3" id="KW-1185">Reference proteome</keyword>
<dbReference type="PANTHER" id="PTHR21091">
    <property type="entry name" value="METHYLTETRAHYDROFOLATE:HOMOCYSTEINE METHYLTRANSFERASE RELATED"/>
    <property type="match status" value="1"/>
</dbReference>
<name>A0A1Y2JZY8_9PROT</name>
<organism evidence="2 3">
    <name type="scientific">Magnetofaba australis IT-1</name>
    <dbReference type="NCBI Taxonomy" id="1434232"/>
    <lineage>
        <taxon>Bacteria</taxon>
        <taxon>Pseudomonadati</taxon>
        <taxon>Pseudomonadota</taxon>
        <taxon>Magnetococcia</taxon>
        <taxon>Magnetococcales</taxon>
        <taxon>Magnetococcaceae</taxon>
        <taxon>Magnetofaba</taxon>
    </lineage>
</organism>
<evidence type="ECO:0000313" key="3">
    <source>
        <dbReference type="Proteomes" id="UP000194003"/>
    </source>
</evidence>
<dbReference type="STRING" id="1434232.MAIT1_05484"/>
<dbReference type="InterPro" id="IPR000257">
    <property type="entry name" value="Uroporphyrinogen_deCOase"/>
</dbReference>
<dbReference type="PANTHER" id="PTHR21091:SF169">
    <property type="entry name" value="UROPORPHYRINOGEN DECARBOXYLASE"/>
    <property type="match status" value="1"/>
</dbReference>
<dbReference type="Proteomes" id="UP000194003">
    <property type="component" value="Unassembled WGS sequence"/>
</dbReference>
<feature type="domain" description="Uroporphyrinogen decarboxylase (URO-D)" evidence="1">
    <location>
        <begin position="9"/>
        <end position="198"/>
    </location>
</feature>
<dbReference type="EMBL" id="LVJN01000021">
    <property type="protein sequence ID" value="OSM00477.1"/>
    <property type="molecule type" value="Genomic_DNA"/>
</dbReference>
<evidence type="ECO:0000313" key="2">
    <source>
        <dbReference type="EMBL" id="OSM00477.1"/>
    </source>
</evidence>
<dbReference type="AlphaFoldDB" id="A0A1Y2JZY8"/>
<gene>
    <name evidence="2" type="primary">hemE</name>
    <name evidence="2" type="ORF">MAIT1_05484</name>
</gene>
<reference evidence="2 3" key="1">
    <citation type="journal article" date="2016" name="BMC Genomics">
        <title>Combined genomic and structural analyses of a cultured magnetotactic bacterium reveals its niche adaptation to a dynamic environment.</title>
        <authorList>
            <person name="Araujo A.C."/>
            <person name="Morillo V."/>
            <person name="Cypriano J."/>
            <person name="Teixeira L.C."/>
            <person name="Leao P."/>
            <person name="Lyra S."/>
            <person name="Almeida L.G."/>
            <person name="Bazylinski D.A."/>
            <person name="Vasconcellos A.T."/>
            <person name="Abreu F."/>
            <person name="Lins U."/>
        </authorList>
    </citation>
    <scope>NUCLEOTIDE SEQUENCE [LARGE SCALE GENOMIC DNA]</scope>
    <source>
        <strain evidence="2 3">IT-1</strain>
    </source>
</reference>
<comment type="caution">
    <text evidence="2">The sequence shown here is derived from an EMBL/GenBank/DDBJ whole genome shotgun (WGS) entry which is preliminary data.</text>
</comment>
<evidence type="ECO:0000259" key="1">
    <source>
        <dbReference type="Pfam" id="PF01208"/>
    </source>
</evidence>
<dbReference type="InterPro" id="IPR038071">
    <property type="entry name" value="UROD/MetE-like_sf"/>
</dbReference>
<dbReference type="Pfam" id="PF01208">
    <property type="entry name" value="URO-D"/>
    <property type="match status" value="1"/>
</dbReference>
<dbReference type="Gene3D" id="3.20.20.210">
    <property type="match status" value="1"/>
</dbReference>
<protein>
    <submittedName>
        <fullName evidence="2">Putative Uroporphyrinogen decarboxylase</fullName>
    </submittedName>
</protein>